<feature type="chain" id="PRO_5032875457" evidence="1">
    <location>
        <begin position="30"/>
        <end position="440"/>
    </location>
</feature>
<dbReference type="Proteomes" id="UP000464787">
    <property type="component" value="Chromosome"/>
</dbReference>
<keyword evidence="1" id="KW-0732">Signal</keyword>
<organism evidence="2 3">
    <name type="scientific">Xylophilus rhododendri</name>
    <dbReference type="NCBI Taxonomy" id="2697032"/>
    <lineage>
        <taxon>Bacteria</taxon>
        <taxon>Pseudomonadati</taxon>
        <taxon>Pseudomonadota</taxon>
        <taxon>Betaproteobacteria</taxon>
        <taxon>Burkholderiales</taxon>
        <taxon>Xylophilus</taxon>
    </lineage>
</organism>
<accession>A0A857J8R0</accession>
<dbReference type="RefSeq" id="WP_160553918.1">
    <property type="nucleotide sequence ID" value="NZ_CP047650.1"/>
</dbReference>
<evidence type="ECO:0000313" key="3">
    <source>
        <dbReference type="Proteomes" id="UP000464787"/>
    </source>
</evidence>
<evidence type="ECO:0000313" key="2">
    <source>
        <dbReference type="EMBL" id="QHJ00108.1"/>
    </source>
</evidence>
<reference evidence="2 3" key="1">
    <citation type="submission" date="2020-01" db="EMBL/GenBank/DDBJ databases">
        <title>Genome sequencing of strain KACC 21265.</title>
        <authorList>
            <person name="Heo J."/>
            <person name="Kim S.-J."/>
            <person name="Kim J.-S."/>
            <person name="Hong S.-B."/>
            <person name="Kwon S.-W."/>
        </authorList>
    </citation>
    <scope>NUCLEOTIDE SEQUENCE [LARGE SCALE GENOMIC DNA]</scope>
    <source>
        <strain evidence="2 3">KACC 21265</strain>
    </source>
</reference>
<dbReference type="EMBL" id="CP047650">
    <property type="protein sequence ID" value="QHJ00108.1"/>
    <property type="molecule type" value="Genomic_DNA"/>
</dbReference>
<dbReference type="KEGG" id="xyk:GT347_20270"/>
<feature type="signal peptide" evidence="1">
    <location>
        <begin position="1"/>
        <end position="29"/>
    </location>
</feature>
<keyword evidence="3" id="KW-1185">Reference proteome</keyword>
<dbReference type="AlphaFoldDB" id="A0A857J8R0"/>
<name>A0A857J8R0_9BURK</name>
<gene>
    <name evidence="2" type="ORF">GT347_20270</name>
</gene>
<sequence>MKNTLSKLRFGALALAASIAAVLPMTTYAAAVGRVYNALVLQVTEAKQSFALGSNTLTGLIPTLYAALDTVAREFVGFIPAVARDNQLARAAKGQQVTSFIAPPATAADVVPGVTAPNDGDQVFGAFNLTISKSRYVPVRWNGEEQLALNNGNGVGQQAMIVQQFAQAFRTLTNEMEADMAMTAYKAASRSTGTPGTAPFGVAGDLTDFSNPAQILDVNGAPIGDRAMIVSAPAMNNLRGKQSVLFKVNEAGTDDLLRRGSIGEAEGFRIGYAPAIKQVVKGTGASYVTSGTYAAGATAITLATGTGTVLQGDQVTFAGDPNVYGVNTGLSAPGTLVLNSPGLQQALANGVAMTVGNSFMPNIAFQRNGLILATRLPAVPVDINGVANDMADDRMAITDPFSGITFEVSLYRQYRQIKYEIALAWGTGATKSDFVALLRG</sequence>
<proteinExistence type="predicted"/>
<protein>
    <submittedName>
        <fullName evidence="2">P22 coat-protein 5 family protein</fullName>
    </submittedName>
</protein>
<evidence type="ECO:0000256" key="1">
    <source>
        <dbReference type="SAM" id="SignalP"/>
    </source>
</evidence>